<comment type="caution">
    <text evidence="1">The sequence shown here is derived from an EMBL/GenBank/DDBJ whole genome shotgun (WGS) entry which is preliminary data.</text>
</comment>
<evidence type="ECO:0000313" key="1">
    <source>
        <dbReference type="EMBL" id="KAJ8122831.1"/>
    </source>
</evidence>
<dbReference type="Proteomes" id="UP001153334">
    <property type="component" value="Unassembled WGS sequence"/>
</dbReference>
<reference evidence="1" key="1">
    <citation type="submission" date="2022-11" db="EMBL/GenBank/DDBJ databases">
        <title>Genome Sequence of Nemania bipapillata.</title>
        <authorList>
            <person name="Buettner E."/>
        </authorList>
    </citation>
    <scope>NUCLEOTIDE SEQUENCE</scope>
    <source>
        <strain evidence="1">CP14</strain>
    </source>
</reference>
<protein>
    <submittedName>
        <fullName evidence="1">Uncharacterized protein</fullName>
    </submittedName>
</protein>
<sequence length="501" mass="53788">MRFRVSYQLALGLFANIAACAGCRSVVSLEAGASCACTKLAAQYGDLVVLPDSSNYTAESTEYWDVRSDLQPGCIFLPNETTQVSSAVSILQSCGTQFAIRGGGHMNFPGSNNIDGGVLLALNSLNEVVVASDNQSVSVGPGARWVDVYAALAPYDLYCIGGRLKTIGVSGLTLIGGFHYLINKYGMTMDNVLSYDVVLGNGTQVTANETSNGDLFWALKGGGSNFGIVTKFTIKALPIASLSTTIQAFDESAVPAFINASCDLALNDGPDLAAGTVLSISVNTTTNAAIASLLGVQEGTESPPSRFANFSSIPALTVVNKVQPPLEWHSVLETPNQMFRVQFAHHTMKPDGAQLYRIYQGWRAAVQDVIDVEGLYPTFVMNILPKSAASVAKTNGVGNTWGLDDDESWIIWQFSTGWANAVDDLRMTNWARSLSDYWHAENTAKGLASEFLYAGDAGEFQNIFNGYPIENVRRMRAVRDAYDPSGTFTRLNWGGFKLGGE</sequence>
<name>A0ACC2J5V5_9PEZI</name>
<proteinExistence type="predicted"/>
<accession>A0ACC2J5V5</accession>
<organism evidence="1 2">
    <name type="scientific">Nemania bipapillata</name>
    <dbReference type="NCBI Taxonomy" id="110536"/>
    <lineage>
        <taxon>Eukaryota</taxon>
        <taxon>Fungi</taxon>
        <taxon>Dikarya</taxon>
        <taxon>Ascomycota</taxon>
        <taxon>Pezizomycotina</taxon>
        <taxon>Sordariomycetes</taxon>
        <taxon>Xylariomycetidae</taxon>
        <taxon>Xylariales</taxon>
        <taxon>Xylariaceae</taxon>
        <taxon>Nemania</taxon>
    </lineage>
</organism>
<keyword evidence="2" id="KW-1185">Reference proteome</keyword>
<dbReference type="EMBL" id="JAPESX010000167">
    <property type="protein sequence ID" value="KAJ8122831.1"/>
    <property type="molecule type" value="Genomic_DNA"/>
</dbReference>
<evidence type="ECO:0000313" key="2">
    <source>
        <dbReference type="Proteomes" id="UP001153334"/>
    </source>
</evidence>
<gene>
    <name evidence="1" type="ORF">ONZ43_g1072</name>
</gene>